<dbReference type="CDD" id="cd18186">
    <property type="entry name" value="BTB_POZ_ZBTB_KLHL-like"/>
    <property type="match status" value="1"/>
</dbReference>
<reference evidence="4" key="1">
    <citation type="submission" date="2022-10" db="EMBL/GenBank/DDBJ databases">
        <title>Genome assembly of Pristionchus species.</title>
        <authorList>
            <person name="Yoshida K."/>
            <person name="Sommer R.J."/>
        </authorList>
    </citation>
    <scope>NUCLEOTIDE SEQUENCE [LARGE SCALE GENOMIC DNA]</scope>
    <source>
        <strain evidence="4">RS5460</strain>
    </source>
</reference>
<keyword evidence="1" id="KW-1133">Transmembrane helix</keyword>
<dbReference type="EMBL" id="BTRK01000005">
    <property type="protein sequence ID" value="GMR55352.1"/>
    <property type="molecule type" value="Genomic_DNA"/>
</dbReference>
<keyword evidence="4" id="KW-1185">Reference proteome</keyword>
<dbReference type="Pfam" id="PF00651">
    <property type="entry name" value="BTB"/>
    <property type="match status" value="1"/>
</dbReference>
<feature type="non-terminal residue" evidence="3">
    <location>
        <position position="1"/>
    </location>
</feature>
<feature type="non-terminal residue" evidence="3">
    <location>
        <position position="154"/>
    </location>
</feature>
<dbReference type="SMART" id="SM00225">
    <property type="entry name" value="BTB"/>
    <property type="match status" value="1"/>
</dbReference>
<feature type="domain" description="BTB" evidence="2">
    <location>
        <begin position="1"/>
        <end position="64"/>
    </location>
</feature>
<dbReference type="PANTHER" id="PTHR47022">
    <property type="entry name" value="BTB AND MATH DOMAIN-CONTAINING PROTEIN 36-RELATED"/>
    <property type="match status" value="1"/>
</dbReference>
<feature type="transmembrane region" description="Helical" evidence="1">
    <location>
        <begin position="110"/>
        <end position="130"/>
    </location>
</feature>
<dbReference type="InterPro" id="IPR011333">
    <property type="entry name" value="SKP1/BTB/POZ_sf"/>
</dbReference>
<dbReference type="AlphaFoldDB" id="A0AAN5D3D6"/>
<keyword evidence="1" id="KW-0472">Membrane</keyword>
<comment type="caution">
    <text evidence="3">The sequence shown here is derived from an EMBL/GenBank/DDBJ whole genome shotgun (WGS) entry which is preliminary data.</text>
</comment>
<organism evidence="3 4">
    <name type="scientific">Pristionchus mayeri</name>
    <dbReference type="NCBI Taxonomy" id="1317129"/>
    <lineage>
        <taxon>Eukaryota</taxon>
        <taxon>Metazoa</taxon>
        <taxon>Ecdysozoa</taxon>
        <taxon>Nematoda</taxon>
        <taxon>Chromadorea</taxon>
        <taxon>Rhabditida</taxon>
        <taxon>Rhabditina</taxon>
        <taxon>Diplogasteromorpha</taxon>
        <taxon>Diplogasteroidea</taxon>
        <taxon>Neodiplogasteridae</taxon>
        <taxon>Pristionchus</taxon>
    </lineage>
</organism>
<dbReference type="PROSITE" id="PS50097">
    <property type="entry name" value="BTB"/>
    <property type="match status" value="1"/>
</dbReference>
<evidence type="ECO:0000259" key="2">
    <source>
        <dbReference type="PROSITE" id="PS50097"/>
    </source>
</evidence>
<dbReference type="InterPro" id="IPR000210">
    <property type="entry name" value="BTB/POZ_dom"/>
</dbReference>
<gene>
    <name evidence="3" type="ORF">PMAYCL1PPCAC_25547</name>
</gene>
<proteinExistence type="predicted"/>
<sequence length="154" mass="18101">IKIGDKKLHVSKEYLSVHSPVFKTLFFGDFAEKNKEEVEIKDIVYEEFLDLLHLVYFRTSELTDRNVSHVLKLADRFQMARIMTLCENYLKQSTGFNEMKKLIFADQYRLAFLRVLLLSASTIFLFQLLVCSTPEYDHFSADMKVAICDRIMEL</sequence>
<keyword evidence="1" id="KW-0812">Transmembrane</keyword>
<dbReference type="Gene3D" id="3.30.710.10">
    <property type="entry name" value="Potassium Channel Kv1.1, Chain A"/>
    <property type="match status" value="1"/>
</dbReference>
<dbReference type="SUPFAM" id="SSF54695">
    <property type="entry name" value="POZ domain"/>
    <property type="match status" value="1"/>
</dbReference>
<dbReference type="Proteomes" id="UP001328107">
    <property type="component" value="Unassembled WGS sequence"/>
</dbReference>
<protein>
    <recommendedName>
        <fullName evidence="2">BTB domain-containing protein</fullName>
    </recommendedName>
</protein>
<evidence type="ECO:0000313" key="3">
    <source>
        <dbReference type="EMBL" id="GMR55352.1"/>
    </source>
</evidence>
<evidence type="ECO:0000313" key="4">
    <source>
        <dbReference type="Proteomes" id="UP001328107"/>
    </source>
</evidence>
<dbReference type="PANTHER" id="PTHR47022:SF1">
    <property type="entry name" value="BTB AND MATH DOMAIN-CONTAINING PROTEIN 36-RELATED"/>
    <property type="match status" value="1"/>
</dbReference>
<evidence type="ECO:0000256" key="1">
    <source>
        <dbReference type="SAM" id="Phobius"/>
    </source>
</evidence>
<name>A0AAN5D3D6_9BILA</name>
<accession>A0AAN5D3D6</accession>